<evidence type="ECO:0000313" key="4">
    <source>
        <dbReference type="EMBL" id="WEX80308.1"/>
    </source>
</evidence>
<dbReference type="EMBL" id="CP120370">
    <property type="protein sequence ID" value="WEX80308.1"/>
    <property type="molecule type" value="Genomic_DNA"/>
</dbReference>
<name>A0ABY8CUB2_9HYPH</name>
<dbReference type="GO" id="GO:0016746">
    <property type="term" value="F:acyltransferase activity"/>
    <property type="evidence" value="ECO:0007669"/>
    <property type="project" value="UniProtKB-KW"/>
</dbReference>
<keyword evidence="1" id="KW-0472">Membrane</keyword>
<feature type="transmembrane region" description="Helical" evidence="1">
    <location>
        <begin position="109"/>
        <end position="128"/>
    </location>
</feature>
<feature type="transmembrane region" description="Helical" evidence="1">
    <location>
        <begin position="202"/>
        <end position="222"/>
    </location>
</feature>
<feature type="transmembrane region" description="Helical" evidence="1">
    <location>
        <begin position="352"/>
        <end position="370"/>
    </location>
</feature>
<feature type="transmembrane region" description="Helical" evidence="1">
    <location>
        <begin position="285"/>
        <end position="303"/>
    </location>
</feature>
<feature type="transmembrane region" description="Helical" evidence="1">
    <location>
        <begin position="46"/>
        <end position="64"/>
    </location>
</feature>
<keyword evidence="1" id="KW-1133">Transmembrane helix</keyword>
<keyword evidence="4" id="KW-0012">Acyltransferase</keyword>
<feature type="domain" description="Acyltransferase 3" evidence="2">
    <location>
        <begin position="45"/>
        <end position="371"/>
    </location>
</feature>
<evidence type="ECO:0000259" key="3">
    <source>
        <dbReference type="Pfam" id="PF19040"/>
    </source>
</evidence>
<keyword evidence="5" id="KW-1185">Reference proteome</keyword>
<accession>A0ABY8CUB2</accession>
<evidence type="ECO:0000259" key="2">
    <source>
        <dbReference type="Pfam" id="PF01757"/>
    </source>
</evidence>
<dbReference type="PANTHER" id="PTHR23028">
    <property type="entry name" value="ACETYLTRANSFERASE"/>
    <property type="match status" value="1"/>
</dbReference>
<feature type="transmembrane region" description="Helical" evidence="1">
    <location>
        <begin position="70"/>
        <end position="88"/>
    </location>
</feature>
<organism evidence="4 5">
    <name type="scientific">Sinorhizobium numidicum</name>
    <dbReference type="NCBI Taxonomy" id="680248"/>
    <lineage>
        <taxon>Bacteria</taxon>
        <taxon>Pseudomonadati</taxon>
        <taxon>Pseudomonadota</taxon>
        <taxon>Alphaproteobacteria</taxon>
        <taxon>Hyphomicrobiales</taxon>
        <taxon>Rhizobiaceae</taxon>
        <taxon>Sinorhizobium/Ensifer group</taxon>
        <taxon>Sinorhizobium</taxon>
    </lineage>
</organism>
<evidence type="ECO:0000313" key="5">
    <source>
        <dbReference type="Proteomes" id="UP001235547"/>
    </source>
</evidence>
<dbReference type="Pfam" id="PF01757">
    <property type="entry name" value="Acyl_transf_3"/>
    <property type="match status" value="1"/>
</dbReference>
<dbReference type="InterPro" id="IPR043968">
    <property type="entry name" value="SGNH"/>
</dbReference>
<feature type="transmembrane region" description="Helical" evidence="1">
    <location>
        <begin position="324"/>
        <end position="346"/>
    </location>
</feature>
<keyword evidence="4" id="KW-0808">Transferase</keyword>
<protein>
    <submittedName>
        <fullName evidence="4">Acyltransferase</fullName>
    </submittedName>
</protein>
<keyword evidence="1" id="KW-0812">Transmembrane</keyword>
<feature type="transmembrane region" description="Helical" evidence="1">
    <location>
        <begin position="228"/>
        <end position="250"/>
    </location>
</feature>
<proteinExistence type="predicted"/>
<dbReference type="Pfam" id="PF19040">
    <property type="entry name" value="SGNH"/>
    <property type="match status" value="1"/>
</dbReference>
<feature type="domain" description="SGNH" evidence="3">
    <location>
        <begin position="467"/>
        <end position="686"/>
    </location>
</feature>
<dbReference type="PANTHER" id="PTHR23028:SF53">
    <property type="entry name" value="ACYL_TRANSF_3 DOMAIN-CONTAINING PROTEIN"/>
    <property type="match status" value="1"/>
</dbReference>
<sequence>MARIDEPEGSRGLPSTRPGLFLRRPAADGTVVVEQRIRTPGRRDDIQGLRAIGVILVAVYHIWIGRVSGGVDVFFIVSGYLLIGSLARQAEAAHQVDLVLFATRLARRLLPASLSVVAVIALSAPFWLPKMRWETVIDQLAASSVYLENWYLANAAIDYLARDQVGSPLQHYWALSAQVQSLLIVAAGLAGFALIRRRPSRAEILTFLVGVFALSLVYSIYGTSRNQAFAYFDTFARIWEFALGGVTALLPPSIKLTPIQRTIGGWIGLLAILSCGVLIEVSTAFPGYAALWPTLAAAAILVCGDGPPLRFGVARLLGARPLTWLGSISYSLYLWHWPILVFYLTLSYQTQAGIVGGIGVMIVSVVLSYLTTQLVEGGVSTQRNKDRPLRTAFAAAGALAAIAAGLWIWHGQAGRIMTEERLRVADVEHYPGATVINEPRIVSSDIPIHPGPITAKWDNADVYRKGCHQTLLGDSLLSCSFGPKDATRVLALVGGSHSVHWLPALQSVFGRYADWRIVTYTKSSCALGSQEKSEAPQYRQACARWNERLVERLLSEKPDLVFTTSTRVVDGIEETPAGHRQQWQRLTAAGIHIVAMRDTPWFGFDVPECVEINGRFSPKCIVRRDLVLSPSSPTSTVPLDDKLHFLDFTDFFCIAETCPPVIGNVLVYYDKHHVTATYMRTLSDELGRQLASIIRDTEGLGRK</sequence>
<dbReference type="RefSeq" id="WP_280731009.1">
    <property type="nucleotide sequence ID" value="NZ_CP120367.1"/>
</dbReference>
<feature type="transmembrane region" description="Helical" evidence="1">
    <location>
        <begin position="172"/>
        <end position="195"/>
    </location>
</feature>
<gene>
    <name evidence="4" type="ORF">PYH38_001728</name>
</gene>
<feature type="transmembrane region" description="Helical" evidence="1">
    <location>
        <begin position="391"/>
        <end position="409"/>
    </location>
</feature>
<dbReference type="InterPro" id="IPR050879">
    <property type="entry name" value="Acyltransferase_3"/>
</dbReference>
<reference evidence="4 5" key="1">
    <citation type="submission" date="2023-03" db="EMBL/GenBank/DDBJ databases">
        <authorList>
            <person name="Kaur S."/>
            <person name="Espinosa-Saiz D."/>
            <person name="Velazquez E."/>
            <person name="Menendez E."/>
            <person name="diCenzo G.C."/>
        </authorList>
    </citation>
    <scope>NUCLEOTIDE SEQUENCE [LARGE SCALE GENOMIC DNA]</scope>
    <source>
        <strain evidence="4 5">LMG 27395</strain>
    </source>
</reference>
<dbReference type="InterPro" id="IPR002656">
    <property type="entry name" value="Acyl_transf_3_dom"/>
</dbReference>
<evidence type="ECO:0000256" key="1">
    <source>
        <dbReference type="SAM" id="Phobius"/>
    </source>
</evidence>
<feature type="transmembrane region" description="Helical" evidence="1">
    <location>
        <begin position="262"/>
        <end position="279"/>
    </location>
</feature>
<dbReference type="Proteomes" id="UP001235547">
    <property type="component" value="Chromosome 2"/>
</dbReference>